<dbReference type="GO" id="GO:0040029">
    <property type="term" value="P:epigenetic regulation of gene expression"/>
    <property type="evidence" value="ECO:0007669"/>
    <property type="project" value="TreeGrafter"/>
</dbReference>
<dbReference type="Pfam" id="PF00850">
    <property type="entry name" value="Hist_deacetyl"/>
    <property type="match status" value="1"/>
</dbReference>
<reference evidence="7" key="1">
    <citation type="journal article" date="2017" name="Science">
        <title>Giant viruses with an expanded complement of translation system components.</title>
        <authorList>
            <person name="Schulz F."/>
            <person name="Yutin N."/>
            <person name="Ivanova N.N."/>
            <person name="Ortega D.R."/>
            <person name="Lee T.K."/>
            <person name="Vierheilig J."/>
            <person name="Daims H."/>
            <person name="Horn M."/>
            <person name="Wagner M."/>
            <person name="Jensen G.J."/>
            <person name="Kyrpides N.C."/>
            <person name="Koonin E.V."/>
            <person name="Woyke T."/>
        </authorList>
    </citation>
    <scope>NUCLEOTIDE SEQUENCE</scope>
    <source>
        <strain evidence="7">CTV1</strain>
    </source>
</reference>
<evidence type="ECO:0000259" key="6">
    <source>
        <dbReference type="Pfam" id="PF00850"/>
    </source>
</evidence>
<evidence type="ECO:0000256" key="5">
    <source>
        <dbReference type="ARBA" id="ARBA00022833"/>
    </source>
</evidence>
<gene>
    <name evidence="7" type="ORF">Catovirus_1_639</name>
</gene>
<dbReference type="SUPFAM" id="SSF52768">
    <property type="entry name" value="Arginase/deacetylase"/>
    <property type="match status" value="1"/>
</dbReference>
<dbReference type="PRINTS" id="PR01270">
    <property type="entry name" value="HDASUPER"/>
</dbReference>
<name>A0A1V0SA70_9VIRU</name>
<dbReference type="GO" id="GO:0046872">
    <property type="term" value="F:metal ion binding"/>
    <property type="evidence" value="ECO:0007669"/>
    <property type="project" value="UniProtKB-KW"/>
</dbReference>
<keyword evidence="3" id="KW-0479">Metal-binding</keyword>
<evidence type="ECO:0000256" key="2">
    <source>
        <dbReference type="ARBA" id="ARBA00005947"/>
    </source>
</evidence>
<accession>A0A1V0SA70</accession>
<sequence length="355" mass="40969">MDYKDNIIITSLPDENDKIDGSTNKPKIRHDKIIKLFRDKGGFSMMIPKMELTHTMLENLNVHKSDYLEFLRDSYVSFKDNYDADFDPNKDGGLIPYYFSNRILNTRTKLPMWKKAGYYCTDVTTPIYENTYKNSMMSANISYVAAKFIDNYNLIYCLNMYPGHHASSDQMGGYCYLNNAAICAKQYQQRNAKNKIKPKVAILDLDYHAAQGTQEIFYDDPTVYNISIHADPYYDYPNQCFEDELGDNEGVGYNKNIIFSKQVKGDEYLDIVKQAITIINNFDPELVIIPFGGDTFKLDKDPSRLYTASLELEDYYDIGQELKKINRKMIITQEGGYDMENISKIVDNFISGIIS</sequence>
<dbReference type="GO" id="GO:0016787">
    <property type="term" value="F:hydrolase activity"/>
    <property type="evidence" value="ECO:0007669"/>
    <property type="project" value="UniProtKB-KW"/>
</dbReference>
<proteinExistence type="inferred from homology"/>
<protein>
    <submittedName>
        <fullName evidence="7">Acetoin utilization deacetylase</fullName>
    </submittedName>
</protein>
<comment type="similarity">
    <text evidence="2">Belongs to the histone deacetylase family.</text>
</comment>
<dbReference type="InterPro" id="IPR000286">
    <property type="entry name" value="HDACs"/>
</dbReference>
<evidence type="ECO:0000256" key="1">
    <source>
        <dbReference type="ARBA" id="ARBA00001947"/>
    </source>
</evidence>
<dbReference type="InterPro" id="IPR037138">
    <property type="entry name" value="His_deacetylse_dom_sf"/>
</dbReference>
<evidence type="ECO:0000256" key="3">
    <source>
        <dbReference type="ARBA" id="ARBA00022723"/>
    </source>
</evidence>
<dbReference type="InterPro" id="IPR023801">
    <property type="entry name" value="His_deacetylse_dom"/>
</dbReference>
<dbReference type="PANTHER" id="PTHR10625">
    <property type="entry name" value="HISTONE DEACETYLASE HDAC1-RELATED"/>
    <property type="match status" value="1"/>
</dbReference>
<feature type="domain" description="Histone deacetylase" evidence="6">
    <location>
        <begin position="29"/>
        <end position="351"/>
    </location>
</feature>
<dbReference type="InterPro" id="IPR023696">
    <property type="entry name" value="Ureohydrolase_dom_sf"/>
</dbReference>
<dbReference type="Gene3D" id="3.40.800.20">
    <property type="entry name" value="Histone deacetylase domain"/>
    <property type="match status" value="1"/>
</dbReference>
<evidence type="ECO:0000313" key="7">
    <source>
        <dbReference type="EMBL" id="ARF08589.1"/>
    </source>
</evidence>
<keyword evidence="4" id="KW-0378">Hydrolase</keyword>
<comment type="cofactor">
    <cofactor evidence="1">
        <name>Zn(2+)</name>
        <dbReference type="ChEBI" id="CHEBI:29105"/>
    </cofactor>
</comment>
<dbReference type="PANTHER" id="PTHR10625:SF17">
    <property type="entry name" value="HISTONE DEACETYLASE 8"/>
    <property type="match status" value="1"/>
</dbReference>
<dbReference type="GO" id="GO:0004407">
    <property type="term" value="F:histone deacetylase activity"/>
    <property type="evidence" value="ECO:0007669"/>
    <property type="project" value="TreeGrafter"/>
</dbReference>
<keyword evidence="5" id="KW-0862">Zinc</keyword>
<organism evidence="7">
    <name type="scientific">Catovirus CTV1</name>
    <dbReference type="NCBI Taxonomy" id="1977631"/>
    <lineage>
        <taxon>Viruses</taxon>
        <taxon>Varidnaviria</taxon>
        <taxon>Bamfordvirae</taxon>
        <taxon>Nucleocytoviricota</taxon>
        <taxon>Megaviricetes</taxon>
        <taxon>Imitervirales</taxon>
        <taxon>Mimiviridae</taxon>
        <taxon>Klosneuvirinae</taxon>
        <taxon>Catovirus</taxon>
    </lineage>
</organism>
<dbReference type="EMBL" id="KY684083">
    <property type="protein sequence ID" value="ARF08589.1"/>
    <property type="molecule type" value="Genomic_DNA"/>
</dbReference>
<evidence type="ECO:0000256" key="4">
    <source>
        <dbReference type="ARBA" id="ARBA00022801"/>
    </source>
</evidence>